<dbReference type="PROSITE" id="PS50088">
    <property type="entry name" value="ANK_REPEAT"/>
    <property type="match status" value="1"/>
</dbReference>
<keyword evidence="1" id="KW-0040">ANK repeat</keyword>
<reference evidence="3" key="1">
    <citation type="submission" date="2022-11" db="UniProtKB">
        <authorList>
            <consortium name="WormBaseParasite"/>
        </authorList>
    </citation>
    <scope>IDENTIFICATION</scope>
</reference>
<accession>A0A915HXF1</accession>
<dbReference type="PROSITE" id="PS50297">
    <property type="entry name" value="ANK_REP_REGION"/>
    <property type="match status" value="1"/>
</dbReference>
<dbReference type="InterPro" id="IPR002110">
    <property type="entry name" value="Ankyrin_rpt"/>
</dbReference>
<dbReference type="SUPFAM" id="SSF48403">
    <property type="entry name" value="Ankyrin repeat"/>
    <property type="match status" value="1"/>
</dbReference>
<feature type="repeat" description="ANK" evidence="1">
    <location>
        <begin position="1"/>
        <end position="30"/>
    </location>
</feature>
<evidence type="ECO:0000256" key="1">
    <source>
        <dbReference type="PROSITE-ProRule" id="PRU00023"/>
    </source>
</evidence>
<dbReference type="AlphaFoldDB" id="A0A915HXF1"/>
<proteinExistence type="predicted"/>
<dbReference type="InterPro" id="IPR036770">
    <property type="entry name" value="Ankyrin_rpt-contain_sf"/>
</dbReference>
<organism evidence="2 3">
    <name type="scientific">Romanomermis culicivorax</name>
    <name type="common">Nematode worm</name>
    <dbReference type="NCBI Taxonomy" id="13658"/>
    <lineage>
        <taxon>Eukaryota</taxon>
        <taxon>Metazoa</taxon>
        <taxon>Ecdysozoa</taxon>
        <taxon>Nematoda</taxon>
        <taxon>Enoplea</taxon>
        <taxon>Dorylaimia</taxon>
        <taxon>Mermithida</taxon>
        <taxon>Mermithoidea</taxon>
        <taxon>Mermithidae</taxon>
        <taxon>Romanomermis</taxon>
    </lineage>
</organism>
<evidence type="ECO:0000313" key="2">
    <source>
        <dbReference type="Proteomes" id="UP000887565"/>
    </source>
</evidence>
<dbReference type="Gene3D" id="1.25.40.20">
    <property type="entry name" value="Ankyrin repeat-containing domain"/>
    <property type="match status" value="1"/>
</dbReference>
<dbReference type="WBParaSite" id="nRc.2.0.1.t06108-RA">
    <property type="protein sequence ID" value="nRc.2.0.1.t06108-RA"/>
    <property type="gene ID" value="nRc.2.0.1.g06108"/>
</dbReference>
<dbReference type="Pfam" id="PF00023">
    <property type="entry name" value="Ank"/>
    <property type="match status" value="1"/>
</dbReference>
<dbReference type="SMART" id="SM00248">
    <property type="entry name" value="ANK"/>
    <property type="match status" value="2"/>
</dbReference>
<dbReference type="Proteomes" id="UP000887565">
    <property type="component" value="Unplaced"/>
</dbReference>
<evidence type="ECO:0000313" key="3">
    <source>
        <dbReference type="WBParaSite" id="nRc.2.0.1.t06108-RA"/>
    </source>
</evidence>
<protein>
    <submittedName>
        <fullName evidence="3">Uncharacterized protein</fullName>
    </submittedName>
</protein>
<sequence>TPLHLAVKYGDADCVHYLLKAGADLSVLDLQGNTVAHCMADTFNENVYREILYRPMNQNSATESFNIDELNND</sequence>
<name>A0A915HXF1_ROMCU</name>
<keyword evidence="2" id="KW-1185">Reference proteome</keyword>